<keyword evidence="7" id="KW-0963">Cytoplasm</keyword>
<evidence type="ECO:0000256" key="12">
    <source>
        <dbReference type="ARBA" id="ARBA00035124"/>
    </source>
</evidence>
<dbReference type="EnsemblMetazoa" id="OVOC8926.1">
    <property type="protein sequence ID" value="OVOC8926.1"/>
    <property type="gene ID" value="WBGene00245735"/>
</dbReference>
<dbReference type="SMART" id="SM00213">
    <property type="entry name" value="UBQ"/>
    <property type="match status" value="1"/>
</dbReference>
<dbReference type="InterPro" id="IPR029071">
    <property type="entry name" value="Ubiquitin-like_domsf"/>
</dbReference>
<reference evidence="15" key="2">
    <citation type="submission" date="2018-02" db="UniProtKB">
        <authorList>
            <consortium name="EnsemblMetazoa"/>
        </authorList>
    </citation>
    <scope>IDENTIFICATION</scope>
</reference>
<evidence type="ECO:0000313" key="16">
    <source>
        <dbReference type="Proteomes" id="UP000024404"/>
    </source>
</evidence>
<dbReference type="AlphaFoldDB" id="A0A2K6WJ41"/>
<keyword evidence="11" id="KW-0687">Ribonucleoprotein</keyword>
<name>A0A2K6WJ41_ONCVO</name>
<dbReference type="GO" id="GO:1990904">
    <property type="term" value="C:ribonucleoprotein complex"/>
    <property type="evidence" value="ECO:0007669"/>
    <property type="project" value="UniProtKB-KW"/>
</dbReference>
<proteinExistence type="inferred from homology"/>
<evidence type="ECO:0000256" key="3">
    <source>
        <dbReference type="ARBA" id="ARBA00004496"/>
    </source>
</evidence>
<dbReference type="InterPro" id="IPR001975">
    <property type="entry name" value="Ribosomal_eL40_dom"/>
</dbReference>
<evidence type="ECO:0000256" key="10">
    <source>
        <dbReference type="ARBA" id="ARBA00023242"/>
    </source>
</evidence>
<comment type="function">
    <text evidence="1">Component of the 60S subunit of the ribosome.</text>
</comment>
<dbReference type="PRINTS" id="PR00348">
    <property type="entry name" value="UBIQUITIN"/>
</dbReference>
<keyword evidence="16" id="KW-1185">Reference proteome</keyword>
<comment type="similarity">
    <text evidence="6">In the C-terminal section; belongs to the eukaryotic ribosomal protein eL40 family.</text>
</comment>
<dbReference type="OMA" id="NICICLH"/>
<evidence type="ECO:0000313" key="15">
    <source>
        <dbReference type="EnsemblMetazoa" id="OVOC8926.1"/>
    </source>
</evidence>
<dbReference type="GO" id="GO:0003735">
    <property type="term" value="F:structural constituent of ribosome"/>
    <property type="evidence" value="ECO:0007669"/>
    <property type="project" value="InterPro"/>
</dbReference>
<protein>
    <recommendedName>
        <fullName evidence="13">Ubiquitin-ribosomal protein eL40 fusion protein</fullName>
    </recommendedName>
</protein>
<dbReference type="SUPFAM" id="SSF57829">
    <property type="entry name" value="Zn-binding ribosomal proteins"/>
    <property type="match status" value="1"/>
</dbReference>
<dbReference type="FunFam" id="4.10.1060.50:FF:000001">
    <property type="entry name" value="ubiquitin-60S ribosomal protein L40"/>
    <property type="match status" value="1"/>
</dbReference>
<evidence type="ECO:0000256" key="14">
    <source>
        <dbReference type="SAM" id="MobiDB-lite"/>
    </source>
</evidence>
<dbReference type="FunFam" id="3.10.20.90:FF:000009">
    <property type="entry name" value="Ubiquitin-60S ribosomal protein"/>
    <property type="match status" value="1"/>
</dbReference>
<dbReference type="EMBL" id="CMVM020000250">
    <property type="status" value="NOT_ANNOTATED_CDS"/>
    <property type="molecule type" value="Genomic_DNA"/>
</dbReference>
<evidence type="ECO:0000256" key="1">
    <source>
        <dbReference type="ARBA" id="ARBA00002241"/>
    </source>
</evidence>
<dbReference type="GO" id="GO:0006412">
    <property type="term" value="P:translation"/>
    <property type="evidence" value="ECO:0007669"/>
    <property type="project" value="InterPro"/>
</dbReference>
<comment type="subcellular location">
    <subcellularLocation>
        <location evidence="3">Cytoplasm</location>
    </subcellularLocation>
    <subcellularLocation>
        <location evidence="2">Nucleus</location>
    </subcellularLocation>
</comment>
<dbReference type="SUPFAM" id="SSF54236">
    <property type="entry name" value="Ubiquitin-like"/>
    <property type="match status" value="1"/>
</dbReference>
<dbReference type="GO" id="GO:0005840">
    <property type="term" value="C:ribosome"/>
    <property type="evidence" value="ECO:0007669"/>
    <property type="project" value="UniProtKB-KW"/>
</dbReference>
<evidence type="ECO:0000256" key="4">
    <source>
        <dbReference type="ARBA" id="ARBA00008373"/>
    </source>
</evidence>
<evidence type="ECO:0000256" key="9">
    <source>
        <dbReference type="ARBA" id="ARBA00022980"/>
    </source>
</evidence>
<reference evidence="16" key="1">
    <citation type="submission" date="2013-10" db="EMBL/GenBank/DDBJ databases">
        <title>Genome sequencing of Onchocerca volvulus.</title>
        <authorList>
            <person name="Cotton J."/>
            <person name="Tsai J."/>
            <person name="Stanley E."/>
            <person name="Tracey A."/>
            <person name="Holroyd N."/>
            <person name="Lustigman S."/>
            <person name="Berriman M."/>
        </authorList>
    </citation>
    <scope>NUCLEOTIDE SEQUENCE</scope>
</reference>
<dbReference type="InterPro" id="IPR050158">
    <property type="entry name" value="Ubiquitin_ubiquitin-like"/>
</dbReference>
<dbReference type="InterPro" id="IPR019954">
    <property type="entry name" value="Ubiquitin_CS"/>
</dbReference>
<feature type="region of interest" description="Disordered" evidence="14">
    <location>
        <begin position="1"/>
        <end position="136"/>
    </location>
</feature>
<dbReference type="InterPro" id="IPR000626">
    <property type="entry name" value="Ubiquitin-like_dom"/>
</dbReference>
<evidence type="ECO:0000256" key="13">
    <source>
        <dbReference type="ARBA" id="ARBA00035298"/>
    </source>
</evidence>
<evidence type="ECO:0000256" key="6">
    <source>
        <dbReference type="ARBA" id="ARBA00010570"/>
    </source>
</evidence>
<dbReference type="PANTHER" id="PTHR10666">
    <property type="entry name" value="UBIQUITIN"/>
    <property type="match status" value="1"/>
</dbReference>
<evidence type="ECO:0000256" key="5">
    <source>
        <dbReference type="ARBA" id="ARBA00008430"/>
    </source>
</evidence>
<evidence type="ECO:0000256" key="2">
    <source>
        <dbReference type="ARBA" id="ARBA00004123"/>
    </source>
</evidence>
<dbReference type="Gene3D" id="3.10.20.90">
    <property type="entry name" value="Phosphatidylinositol 3-kinase Catalytic Subunit, Chain A, domain 1"/>
    <property type="match status" value="1"/>
</dbReference>
<comment type="similarity">
    <text evidence="5">Belongs to the ubiquitin family.</text>
</comment>
<dbReference type="InterPro" id="IPR019956">
    <property type="entry name" value="Ubiquitin_dom"/>
</dbReference>
<dbReference type="PROSITE" id="PS00299">
    <property type="entry name" value="UBIQUITIN_1"/>
    <property type="match status" value="1"/>
</dbReference>
<dbReference type="SMART" id="SM01377">
    <property type="entry name" value="Ribosomal_L40e"/>
    <property type="match status" value="1"/>
</dbReference>
<evidence type="ECO:0000256" key="8">
    <source>
        <dbReference type="ARBA" id="ARBA00022499"/>
    </source>
</evidence>
<organism evidence="15 16">
    <name type="scientific">Onchocerca volvulus</name>
    <dbReference type="NCBI Taxonomy" id="6282"/>
    <lineage>
        <taxon>Eukaryota</taxon>
        <taxon>Metazoa</taxon>
        <taxon>Ecdysozoa</taxon>
        <taxon>Nematoda</taxon>
        <taxon>Chromadorea</taxon>
        <taxon>Rhabditida</taxon>
        <taxon>Spirurina</taxon>
        <taxon>Spiruromorpha</taxon>
        <taxon>Filarioidea</taxon>
        <taxon>Onchocercidae</taxon>
        <taxon>Onchocerca</taxon>
    </lineage>
</organism>
<evidence type="ECO:0000256" key="7">
    <source>
        <dbReference type="ARBA" id="ARBA00022490"/>
    </source>
</evidence>
<comment type="subunit">
    <text evidence="12">Part of the 60S ribosomal subunit.</text>
</comment>
<evidence type="ECO:0000256" key="11">
    <source>
        <dbReference type="ARBA" id="ARBA00023274"/>
    </source>
</evidence>
<comment type="similarity">
    <text evidence="4">In the N-terminal section; belongs to the ubiquitin family.</text>
</comment>
<dbReference type="CDD" id="cd01803">
    <property type="entry name" value="Ubl_ubiquitin"/>
    <property type="match status" value="1"/>
</dbReference>
<dbReference type="STRING" id="6282.A0A2K6WJ41"/>
<feature type="compositionally biased region" description="Polar residues" evidence="14">
    <location>
        <begin position="62"/>
        <end position="73"/>
    </location>
</feature>
<sequence>MSQTPKQSSRRDKRRQPKVFRASARPLSEVLVVDSRKSRRRTINGQQSTSGAPVPLRKIDSSFLSTTEPTITPTKGPKDELFRAHSTPRKYRRQRVDPFSRSQRIRKPQIAEKVASAEVSRETMEPLEESQLLEGNLHDRHDSIQQITEELPPDGISAASGRRHSLAVDESTTSVYPNFPPTVSGRFAPPNMHEFPRAIFPMPRFHPAFGGAPPGFYLPPQTASGTGAPPGFYLPLQAAPGMPPGFIPHGFYPLSQFIPGVSAVPRFYPPPPGTGAPSITYPFPQLPVGTGTPFGLYPPLPAVPEFGPASRFYPPLSQPAPVIPEKLDQTTIVPQPVGSEIIGSVPTASATTAVPPTMTVETKTPTQPRTTEEEWLQSEYDRLESAQDRISPQSEPFITAITVPSSESIEFTPQFRLPIARLSGGLFVHNCEETLTGKTITLEVESSDTIENVKAKIQDKEGIPPDQQRLIFAGKQLEDGRTLSDYNIQKESTLHLVLRLRGGIIEPSLRLLAQKYNCEKQICRKCYARLSPRATNCRKKKCGHSNDLRIKKKLKRRNICICLHATNCSKLCLALLPLLR</sequence>
<dbReference type="GO" id="GO:0005737">
    <property type="term" value="C:cytoplasm"/>
    <property type="evidence" value="ECO:0007669"/>
    <property type="project" value="UniProtKB-SubCell"/>
</dbReference>
<dbReference type="InterPro" id="IPR011332">
    <property type="entry name" value="Ribosomal_zn-bd"/>
</dbReference>
<dbReference type="InterPro" id="IPR038587">
    <property type="entry name" value="Ribosomal_eL40_sf"/>
</dbReference>
<dbReference type="Proteomes" id="UP000024404">
    <property type="component" value="Unassembled WGS sequence"/>
</dbReference>
<keyword evidence="10" id="KW-0539">Nucleus</keyword>
<dbReference type="GO" id="GO:0005634">
    <property type="term" value="C:nucleus"/>
    <property type="evidence" value="ECO:0007669"/>
    <property type="project" value="UniProtKB-SubCell"/>
</dbReference>
<dbReference type="Pfam" id="PF00240">
    <property type="entry name" value="ubiquitin"/>
    <property type="match status" value="1"/>
</dbReference>
<keyword evidence="9" id="KW-0689">Ribosomal protein</keyword>
<dbReference type="PROSITE" id="PS50053">
    <property type="entry name" value="UBIQUITIN_2"/>
    <property type="match status" value="1"/>
</dbReference>
<dbReference type="Pfam" id="PF01020">
    <property type="entry name" value="Ribosomal_L40e"/>
    <property type="match status" value="1"/>
</dbReference>
<keyword evidence="8" id="KW-1017">Isopeptide bond</keyword>
<dbReference type="Gene3D" id="4.10.1060.50">
    <property type="match status" value="1"/>
</dbReference>
<accession>A0A2K6WJ41</accession>